<dbReference type="SUPFAM" id="SSF55486">
    <property type="entry name" value="Metalloproteases ('zincins'), catalytic domain"/>
    <property type="match status" value="1"/>
</dbReference>
<evidence type="ECO:0000313" key="13">
    <source>
        <dbReference type="Proteomes" id="UP001465976"/>
    </source>
</evidence>
<evidence type="ECO:0000256" key="2">
    <source>
        <dbReference type="ARBA" id="ARBA00022438"/>
    </source>
</evidence>
<dbReference type="Pfam" id="PF11838">
    <property type="entry name" value="ERAP1_C"/>
    <property type="match status" value="1"/>
</dbReference>
<evidence type="ECO:0000256" key="8">
    <source>
        <dbReference type="RuleBase" id="RU364040"/>
    </source>
</evidence>
<feature type="domain" description="Aminopeptidase N-like N-terminal" evidence="11">
    <location>
        <begin position="17"/>
        <end position="218"/>
    </location>
</feature>
<evidence type="ECO:0000259" key="10">
    <source>
        <dbReference type="Pfam" id="PF11838"/>
    </source>
</evidence>
<dbReference type="Gene3D" id="1.10.390.10">
    <property type="entry name" value="Neutral Protease Domain 2"/>
    <property type="match status" value="1"/>
</dbReference>
<evidence type="ECO:0000256" key="4">
    <source>
        <dbReference type="ARBA" id="ARBA00022723"/>
    </source>
</evidence>
<evidence type="ECO:0000259" key="9">
    <source>
        <dbReference type="Pfam" id="PF01433"/>
    </source>
</evidence>
<keyword evidence="13" id="KW-1185">Reference proteome</keyword>
<dbReference type="EC" id="3.4.11.-" evidence="8"/>
<keyword evidence="5 8" id="KW-0378">Hydrolase</keyword>
<comment type="caution">
    <text evidence="12">The sequence shown here is derived from an EMBL/GenBank/DDBJ whole genome shotgun (WGS) entry which is preliminary data.</text>
</comment>
<dbReference type="InterPro" id="IPR042097">
    <property type="entry name" value="Aminopeptidase_N-like_N_sf"/>
</dbReference>
<keyword evidence="4 8" id="KW-0479">Metal-binding</keyword>
<dbReference type="PANTHER" id="PTHR11533:SF174">
    <property type="entry name" value="PUROMYCIN-SENSITIVE AMINOPEPTIDASE-RELATED"/>
    <property type="match status" value="1"/>
</dbReference>
<dbReference type="InterPro" id="IPR050344">
    <property type="entry name" value="Peptidase_M1_aminopeptidases"/>
</dbReference>
<dbReference type="Gene3D" id="2.60.40.1730">
    <property type="entry name" value="tricorn interacting facor f3 domain"/>
    <property type="match status" value="1"/>
</dbReference>
<dbReference type="Pfam" id="PF17900">
    <property type="entry name" value="Peptidase_M1_N"/>
    <property type="match status" value="1"/>
</dbReference>
<feature type="domain" description="ERAP1-like C-terminal" evidence="10">
    <location>
        <begin position="557"/>
        <end position="874"/>
    </location>
</feature>
<dbReference type="GO" id="GO:0016285">
    <property type="term" value="F:alanyl aminopeptidase activity"/>
    <property type="evidence" value="ECO:0007669"/>
    <property type="project" value="UniProtKB-EC"/>
</dbReference>
<evidence type="ECO:0000256" key="3">
    <source>
        <dbReference type="ARBA" id="ARBA00022670"/>
    </source>
</evidence>
<dbReference type="InterPro" id="IPR001930">
    <property type="entry name" value="Peptidase_M1"/>
</dbReference>
<dbReference type="CDD" id="cd09601">
    <property type="entry name" value="M1_APN-Q_like"/>
    <property type="match status" value="1"/>
</dbReference>
<keyword evidence="6 8" id="KW-0862">Zinc</keyword>
<name>A0ABR3FYQ6_9AGAR</name>
<dbReference type="SUPFAM" id="SSF63737">
    <property type="entry name" value="Leukotriene A4 hydrolase N-terminal domain"/>
    <property type="match status" value="1"/>
</dbReference>
<proteinExistence type="inferred from homology"/>
<evidence type="ECO:0000256" key="7">
    <source>
        <dbReference type="ARBA" id="ARBA00023049"/>
    </source>
</evidence>
<dbReference type="PANTHER" id="PTHR11533">
    <property type="entry name" value="PROTEASE M1 ZINC METALLOPROTEASE"/>
    <property type="match status" value="1"/>
</dbReference>
<evidence type="ECO:0000256" key="1">
    <source>
        <dbReference type="ARBA" id="ARBA00010136"/>
    </source>
</evidence>
<protein>
    <recommendedName>
        <fullName evidence="8">Aminopeptidase</fullName>
        <ecNumber evidence="8">3.4.11.-</ecNumber>
    </recommendedName>
</protein>
<sequence>MSSTTTANEHRLPTNVKPNHYDITIRTDLDKLVFDGFAKISLDIKENTDTIVLNSNGLKLGKGSITSDALKDSPIVETKQTFDDKEKRVAFQFPTQLTAGSKAQLQVAFSGELGDNMVGYYRSSYEVDGKKKYYALTQFEPVDARRAFPCWDEPELKATFAITQISKVNTTNISNMSAIDEKTFSSQDHSHLTEHFQSLDSQWKVTRYETTPPMSTYIVALANGEFSHLETSVKMPLSGKTVPLRIYATSDIIHQAQFALDVKAKVLPIYEKVFNVEYPLPKLDTLIASDFDAGAMENWGLITGRTRVFLLDPNNPDIQAKKLVVDVMSHEVAHMWFGNITTMKWWDYLYLNEGFATLTSKFFHYPSASTSDALFRAYPEFKANSEFINSHLASAFALDAKLSSHPIEVHCPNADYIGTYSPPYSGSVLRMLAAHVGVDAFLKGVSIYLKNHLYGNSITRDLWDGISESTGQDIVKLMDNWITKASLLTVTETKTGIKVRQDRFLETGIAEAKDNETIWNVPLSILSVGSDGKPTIDNSAVLEAREKEYSLDTSKPFKLNAGTNGVFRVLYSEERYKKIASELSKPDSPFSLEDRLGLISDSLALSKAALIKLSDALTLIDALRDEKEYLPWSGISGGLRGISSVWWEHPQVGQELDAFRRSLFAPLVKKLGFEYSQSDDIDTTQLRTCAIDHAVSAGETSVIEELKGRFKHYLDTGDDSRIPPDLQKATYTAAVMYGGRAEFDATKKIFEKPKTPTARAAAIAALTSTQDEEMLKEVMELTRAGARDQDVVSFFRGWSQNHKARKAGSAFFKTHYDEFFKRFSETYTLKYLVQESFAVLSTEKDLQETLAFFEGKETSKYSLALAQSLDSIRARTAYINHSTDDLKKWLKERK</sequence>
<feature type="domain" description="Peptidase M1 membrane alanine aminopeptidase" evidence="9">
    <location>
        <begin position="258"/>
        <end position="481"/>
    </location>
</feature>
<keyword evidence="3 8" id="KW-0645">Protease</keyword>
<evidence type="ECO:0000256" key="5">
    <source>
        <dbReference type="ARBA" id="ARBA00022801"/>
    </source>
</evidence>
<dbReference type="InterPro" id="IPR045357">
    <property type="entry name" value="Aminopeptidase_N-like_N"/>
</dbReference>
<dbReference type="Gene3D" id="1.25.50.20">
    <property type="match status" value="1"/>
</dbReference>
<dbReference type="InterPro" id="IPR034016">
    <property type="entry name" value="M1_APN-typ"/>
</dbReference>
<accession>A0ABR3FYQ6</accession>
<dbReference type="Pfam" id="PF01433">
    <property type="entry name" value="Peptidase_M1"/>
    <property type="match status" value="1"/>
</dbReference>
<gene>
    <name evidence="12" type="primary">APE2_3</name>
    <name evidence="12" type="ORF">V5O48_001331</name>
</gene>
<evidence type="ECO:0000256" key="6">
    <source>
        <dbReference type="ARBA" id="ARBA00022833"/>
    </source>
</evidence>
<dbReference type="EMBL" id="JBAHYK010000025">
    <property type="protein sequence ID" value="KAL0580690.1"/>
    <property type="molecule type" value="Genomic_DNA"/>
</dbReference>
<dbReference type="InterPro" id="IPR027268">
    <property type="entry name" value="Peptidase_M4/M1_CTD_sf"/>
</dbReference>
<reference evidence="12 13" key="1">
    <citation type="submission" date="2024-02" db="EMBL/GenBank/DDBJ databases">
        <title>A draft genome for the cacao thread blight pathogen Marasmius crinis-equi.</title>
        <authorList>
            <person name="Cohen S.P."/>
            <person name="Baruah I.K."/>
            <person name="Amoako-Attah I."/>
            <person name="Bukari Y."/>
            <person name="Meinhardt L.W."/>
            <person name="Bailey B.A."/>
        </authorList>
    </citation>
    <scope>NUCLEOTIDE SEQUENCE [LARGE SCALE GENOMIC DNA]</scope>
    <source>
        <strain evidence="12 13">GH-76</strain>
    </source>
</reference>
<organism evidence="12 13">
    <name type="scientific">Marasmius crinis-equi</name>
    <dbReference type="NCBI Taxonomy" id="585013"/>
    <lineage>
        <taxon>Eukaryota</taxon>
        <taxon>Fungi</taxon>
        <taxon>Dikarya</taxon>
        <taxon>Basidiomycota</taxon>
        <taxon>Agaricomycotina</taxon>
        <taxon>Agaricomycetes</taxon>
        <taxon>Agaricomycetidae</taxon>
        <taxon>Agaricales</taxon>
        <taxon>Marasmiineae</taxon>
        <taxon>Marasmiaceae</taxon>
        <taxon>Marasmius</taxon>
    </lineage>
</organism>
<dbReference type="PRINTS" id="PR00756">
    <property type="entry name" value="ALADIPTASE"/>
</dbReference>
<comment type="cofactor">
    <cofactor evidence="8">
        <name>Zn(2+)</name>
        <dbReference type="ChEBI" id="CHEBI:29105"/>
    </cofactor>
    <text evidence="8">Binds 1 zinc ion per subunit.</text>
</comment>
<dbReference type="InterPro" id="IPR014782">
    <property type="entry name" value="Peptidase_M1_dom"/>
</dbReference>
<dbReference type="Gene3D" id="2.60.40.1910">
    <property type="match status" value="1"/>
</dbReference>
<evidence type="ECO:0000313" key="12">
    <source>
        <dbReference type="EMBL" id="KAL0580690.1"/>
    </source>
</evidence>
<comment type="similarity">
    <text evidence="1 8">Belongs to the peptidase M1 family.</text>
</comment>
<keyword evidence="2 8" id="KW-0031">Aminopeptidase</keyword>
<evidence type="ECO:0000259" key="11">
    <source>
        <dbReference type="Pfam" id="PF17900"/>
    </source>
</evidence>
<dbReference type="InterPro" id="IPR024571">
    <property type="entry name" value="ERAP1-like_C_dom"/>
</dbReference>
<dbReference type="Proteomes" id="UP001465976">
    <property type="component" value="Unassembled WGS sequence"/>
</dbReference>
<keyword evidence="7 8" id="KW-0482">Metalloprotease</keyword>